<reference evidence="3" key="2">
    <citation type="journal article" date="2014" name="Insect Mol. Biol.">
        <title>Identification and characterization of a sex peptide receptor-like transcript from the western tarnished plant bug Lygus hesperus.</title>
        <authorList>
            <person name="Hull J.J."/>
            <person name="Brent C.S."/>
        </authorList>
    </citation>
    <scope>NUCLEOTIDE SEQUENCE</scope>
</reference>
<evidence type="ECO:0000313" key="5">
    <source>
        <dbReference type="EMBL" id="JAG04469.1"/>
    </source>
</evidence>
<proteinExistence type="evidence at transcript level"/>
<protein>
    <submittedName>
        <fullName evidence="3">Myoinhibiting peptide</fullName>
    </submittedName>
    <submittedName>
        <fullName evidence="4">Prothoracicostatic peptide</fullName>
    </submittedName>
</protein>
<dbReference type="EMBL" id="GDHC01012791">
    <property type="protein sequence ID" value="JAQ05838.1"/>
    <property type="molecule type" value="Transcribed_RNA"/>
</dbReference>
<evidence type="ECO:0000313" key="9">
    <source>
        <dbReference type="EMBL" id="JAQ12880.1"/>
    </source>
</evidence>
<dbReference type="EMBL" id="GDHC01005749">
    <property type="protein sequence ID" value="JAQ12880.1"/>
    <property type="molecule type" value="Transcribed_RNA"/>
</dbReference>
<evidence type="ECO:0000313" key="6">
    <source>
        <dbReference type="EMBL" id="JAG04470.1"/>
    </source>
</evidence>
<reference evidence="8" key="5">
    <citation type="journal article" date="2016" name="Gigascience">
        <title>De novo construction of an expanded transcriptome assembly for the western tarnished plant bug, Lygus hesperus.</title>
        <authorList>
            <person name="Tassone E.E."/>
            <person name="Geib S.M."/>
            <person name="Hall B."/>
            <person name="Fabrick J.A."/>
            <person name="Brent C.S."/>
            <person name="Hull J.J."/>
        </authorList>
    </citation>
    <scope>NUCLEOTIDE SEQUENCE</scope>
</reference>
<dbReference type="EMBL" id="GBHO01039135">
    <property type="protein sequence ID" value="JAG04469.1"/>
    <property type="molecule type" value="Transcribed_RNA"/>
</dbReference>
<feature type="region of interest" description="Disordered" evidence="1">
    <location>
        <begin position="113"/>
        <end position="142"/>
    </location>
</feature>
<dbReference type="EMBL" id="GBRD01006050">
    <property type="protein sequence ID" value="JAG59771.1"/>
    <property type="molecule type" value="Transcribed_RNA"/>
</dbReference>
<keyword evidence="2" id="KW-0732">Signal</keyword>
<gene>
    <name evidence="4" type="primary">PTSP_1</name>
    <name evidence="5" type="synonym">PTSP_0</name>
    <name evidence="6" type="synonym">PTSP_2</name>
    <name evidence="10" type="synonym">PTSP_4</name>
    <name evidence="6" type="ORF">CM83_30818</name>
    <name evidence="5" type="ORF">CM83_30820</name>
    <name evidence="4" type="ORF">CM83_30822</name>
    <name evidence="10" type="ORF">g.65169</name>
    <name evidence="9" type="ORF">g.65171</name>
    <name evidence="8" type="ORF">g.65173</name>
</gene>
<dbReference type="EMBL" id="GBHO01039136">
    <property type="protein sequence ID" value="JAG04468.1"/>
    <property type="molecule type" value="Transcribed_RNA"/>
</dbReference>
<evidence type="ECO:0000256" key="1">
    <source>
        <dbReference type="SAM" id="MobiDB-lite"/>
    </source>
</evidence>
<dbReference type="EMBL" id="GBHO01039134">
    <property type="protein sequence ID" value="JAG04470.1"/>
    <property type="molecule type" value="Transcribed_RNA"/>
</dbReference>
<reference evidence="3" key="1">
    <citation type="submission" date="2013-09" db="EMBL/GenBank/DDBJ databases">
        <authorList>
            <person name="Hull J."/>
        </authorList>
    </citation>
    <scope>NUCLEOTIDE SEQUENCE</scope>
</reference>
<evidence type="ECO:0000313" key="7">
    <source>
        <dbReference type="EMBL" id="JAG59771.1"/>
    </source>
</evidence>
<dbReference type="AlphaFoldDB" id="W8FR52"/>
<feature type="region of interest" description="Disordered" evidence="1">
    <location>
        <begin position="251"/>
        <end position="273"/>
    </location>
</feature>
<feature type="signal peptide" evidence="2">
    <location>
        <begin position="1"/>
        <end position="20"/>
    </location>
</feature>
<dbReference type="EMBL" id="GDHC01003966">
    <property type="protein sequence ID" value="JAQ14663.1"/>
    <property type="molecule type" value="Transcribed_RNA"/>
</dbReference>
<evidence type="ECO:0000313" key="10">
    <source>
        <dbReference type="EMBL" id="JAQ14663.1"/>
    </source>
</evidence>
<reference evidence="7" key="4">
    <citation type="submission" date="2014-09" db="EMBL/GenBank/DDBJ databases">
        <authorList>
            <person name="Magalhaes I.L.F."/>
            <person name="Oliveira U."/>
            <person name="Santos F.R."/>
            <person name="Vidigal T.H.D.A."/>
            <person name="Brescovit A.D."/>
            <person name="Santos A.J."/>
        </authorList>
    </citation>
    <scope>NUCLEOTIDE SEQUENCE</scope>
</reference>
<dbReference type="EMBL" id="GBRD01006049">
    <property type="protein sequence ID" value="JAG59772.1"/>
    <property type="molecule type" value="Transcribed_RNA"/>
</dbReference>
<evidence type="ECO:0000313" key="3">
    <source>
        <dbReference type="EMBL" id="AHK09726.1"/>
    </source>
</evidence>
<accession>W8FR52</accession>
<feature type="chain" id="PRO_5015102317" evidence="2">
    <location>
        <begin position="21"/>
        <end position="357"/>
    </location>
</feature>
<evidence type="ECO:0000256" key="2">
    <source>
        <dbReference type="SAM" id="SignalP"/>
    </source>
</evidence>
<evidence type="ECO:0000313" key="4">
    <source>
        <dbReference type="EMBL" id="JAG04468.1"/>
    </source>
</evidence>
<evidence type="ECO:0000313" key="8">
    <source>
        <dbReference type="EMBL" id="JAQ05838.1"/>
    </source>
</evidence>
<dbReference type="EMBL" id="KF697189">
    <property type="protein sequence ID" value="AHK09726.1"/>
    <property type="molecule type" value="mRNA"/>
</dbReference>
<reference evidence="4" key="3">
    <citation type="journal article" date="2014" name="PLoS ONE">
        <title>Transcriptome-Based Identification of ABC Transporters in the Western Tarnished Plant Bug Lygus hesperus.</title>
        <authorList>
            <person name="Hull J.J."/>
            <person name="Chaney K."/>
            <person name="Geib S.M."/>
            <person name="Fabrick J.A."/>
            <person name="Brent C.S."/>
            <person name="Walsh D."/>
            <person name="Lavine L.C."/>
        </authorList>
    </citation>
    <scope>NUCLEOTIDE SEQUENCE</scope>
</reference>
<sequence>MLQLIITILVGLATLACTQCYDNNKVRSLPDTNEEDRDAKVVKRSTECGNTGWQDPKSDSEKRAWNNMQATWGKRKWQDMQNPGWGKRTPTPPEFDKDIQASLQTSFQEDKRGWKDMQGPSWGKRGWQDMRQPSWGKRGWKDMQTSAWGKRGWQDMQGQWGKRGWQDMQGNWGKRGWQDMQGLNWGKRRWQDMPTSAWGKRGWKELQTTGWGKRDALEDQMADKRGWGDMKISGYGKRAWNDIQSSGWGKRGWKEMPSTGWGKRSPQDHEDFDDLEEDWELPSKSEVDIEDLLSAAEWPLGKEEGANRNDRHLYEPLDDQALFGKILEGLYKASWTNRNFNPKNLAEEAGTSAQRNR</sequence>
<organism evidence="3">
    <name type="scientific">Lygus hesperus</name>
    <name type="common">Western plant bug</name>
    <dbReference type="NCBI Taxonomy" id="30085"/>
    <lineage>
        <taxon>Eukaryota</taxon>
        <taxon>Metazoa</taxon>
        <taxon>Ecdysozoa</taxon>
        <taxon>Arthropoda</taxon>
        <taxon>Hexapoda</taxon>
        <taxon>Insecta</taxon>
        <taxon>Pterygota</taxon>
        <taxon>Neoptera</taxon>
        <taxon>Paraneoptera</taxon>
        <taxon>Hemiptera</taxon>
        <taxon>Heteroptera</taxon>
        <taxon>Panheteroptera</taxon>
        <taxon>Cimicomorpha</taxon>
        <taxon>Miridae</taxon>
        <taxon>Mirini</taxon>
        <taxon>Lygus</taxon>
    </lineage>
</organism>
<name>W8FR52_LYGHE</name>